<name>A0ABY8NUP4_9GAMM</name>
<proteinExistence type="predicted"/>
<accession>A0ABY8NUP4</accession>
<organism evidence="2 3">
    <name type="scientific">Arsenophonus nasoniae</name>
    <name type="common">son-killer infecting Nasonia vitripennis</name>
    <dbReference type="NCBI Taxonomy" id="638"/>
    <lineage>
        <taxon>Bacteria</taxon>
        <taxon>Pseudomonadati</taxon>
        <taxon>Pseudomonadota</taxon>
        <taxon>Gammaproteobacteria</taxon>
        <taxon>Enterobacterales</taxon>
        <taxon>Morganellaceae</taxon>
        <taxon>Arsenophonus</taxon>
    </lineage>
</organism>
<dbReference type="EMBL" id="CP123523">
    <property type="protein sequence ID" value="WGM07754.1"/>
    <property type="molecule type" value="Genomic_DNA"/>
</dbReference>
<reference evidence="2" key="1">
    <citation type="submission" date="2023-04" db="EMBL/GenBank/DDBJ databases">
        <title>Genome dynamics across the evolutionary transition to endosymbiosis.</title>
        <authorList>
            <person name="Siozios S."/>
            <person name="Nadal-Jimenez P."/>
            <person name="Azagi T."/>
            <person name="Sprong H."/>
            <person name="Frost C.L."/>
            <person name="Parratt S.R."/>
            <person name="Taylor G."/>
            <person name="Brettell L."/>
            <person name="Lew K.C."/>
            <person name="Croft L."/>
            <person name="King K.C."/>
            <person name="Brockhurst M.A."/>
            <person name="Hypsa V."/>
            <person name="Novakova E."/>
            <person name="Darby A.C."/>
            <person name="Hurst G.D.D."/>
        </authorList>
    </citation>
    <scope>NUCLEOTIDE SEQUENCE</scope>
    <source>
        <strain evidence="2">ANv_CAN</strain>
    </source>
</reference>
<gene>
    <name evidence="2" type="ORF">QE258_11005</name>
</gene>
<dbReference type="Pfam" id="PF13986">
    <property type="entry name" value="DUF4224"/>
    <property type="match status" value="1"/>
</dbReference>
<dbReference type="Proteomes" id="UP001177592">
    <property type="component" value="Chromosome"/>
</dbReference>
<keyword evidence="3" id="KW-1185">Reference proteome</keyword>
<evidence type="ECO:0000259" key="1">
    <source>
        <dbReference type="Pfam" id="PF13986"/>
    </source>
</evidence>
<dbReference type="InterPro" id="IPR025319">
    <property type="entry name" value="DUF4224"/>
</dbReference>
<feature type="domain" description="DUF4224" evidence="1">
    <location>
        <begin position="9"/>
        <end position="52"/>
    </location>
</feature>
<sequence length="74" mass="8585">MNVNNNSMFITDEQMKELTGYQKPSKQCKVLEEAGIFFIKRPDGRPKTTWEHFNNPSSKKFDINFAEKPNFGAI</sequence>
<protein>
    <submittedName>
        <fullName evidence="2">DUF4224 domain-containing protein</fullName>
    </submittedName>
</protein>
<evidence type="ECO:0000313" key="2">
    <source>
        <dbReference type="EMBL" id="WGM07754.1"/>
    </source>
</evidence>
<evidence type="ECO:0000313" key="3">
    <source>
        <dbReference type="Proteomes" id="UP001177592"/>
    </source>
</evidence>